<reference evidence="1 2" key="1">
    <citation type="submission" date="2020-08" db="EMBL/GenBank/DDBJ databases">
        <title>Genomic Encyclopedia of Type Strains, Phase IV (KMG-V): Genome sequencing to study the core and pangenomes of soil and plant-associated prokaryotes.</title>
        <authorList>
            <person name="Whitman W."/>
        </authorList>
    </citation>
    <scope>NUCLEOTIDE SEQUENCE [LARGE SCALE GENOMIC DNA]</scope>
    <source>
        <strain evidence="1 2">SRMrh-85</strain>
    </source>
</reference>
<evidence type="ECO:0000313" key="1">
    <source>
        <dbReference type="EMBL" id="MBB2927504.1"/>
    </source>
</evidence>
<dbReference type="EMBL" id="JACHVZ010000005">
    <property type="protein sequence ID" value="MBB2927504.1"/>
    <property type="molecule type" value="Genomic_DNA"/>
</dbReference>
<organism evidence="1 2">
    <name type="scientific">Paraburkholderia silvatlantica</name>
    <dbReference type="NCBI Taxonomy" id="321895"/>
    <lineage>
        <taxon>Bacteria</taxon>
        <taxon>Pseudomonadati</taxon>
        <taxon>Pseudomonadota</taxon>
        <taxon>Betaproteobacteria</taxon>
        <taxon>Burkholderiales</taxon>
        <taxon>Burkholderiaceae</taxon>
        <taxon>Paraburkholderia</taxon>
    </lineage>
</organism>
<dbReference type="Proteomes" id="UP000533533">
    <property type="component" value="Unassembled WGS sequence"/>
</dbReference>
<sequence>MPQKEPRGSIRLTNRATHATRIAEKPDQKRVRTPVVTSTWLVAPKVVPTV</sequence>
<comment type="caution">
    <text evidence="1">The sequence shown here is derived from an EMBL/GenBank/DDBJ whole genome shotgun (WGS) entry which is preliminary data.</text>
</comment>
<keyword evidence="2" id="KW-1185">Reference proteome</keyword>
<name>A0ABR6FJ92_9BURK</name>
<evidence type="ECO:0000313" key="2">
    <source>
        <dbReference type="Proteomes" id="UP000533533"/>
    </source>
</evidence>
<protein>
    <submittedName>
        <fullName evidence="1">Uncharacterized protein</fullName>
    </submittedName>
</protein>
<proteinExistence type="predicted"/>
<gene>
    <name evidence="1" type="ORF">FHX59_001924</name>
</gene>
<accession>A0ABR6FJ92</accession>